<reference evidence="1 2" key="1">
    <citation type="submission" date="2020-08" db="EMBL/GenBank/DDBJ databases">
        <title>Putative novel bacterial strains isolated from necrotic wheat leaf tissues caused by Xanthomonas translucens.</title>
        <authorList>
            <person name="Tambong J.T."/>
        </authorList>
    </citation>
    <scope>NUCLEOTIDE SEQUENCE [LARGE SCALE GENOMIC DNA]</scope>
    <source>
        <strain evidence="1 2">DOAB 1069</strain>
    </source>
</reference>
<dbReference type="EC" id="2.7.7.81" evidence="1"/>
<evidence type="ECO:0000313" key="1">
    <source>
        <dbReference type="EMBL" id="MBC3949238.1"/>
    </source>
</evidence>
<organism evidence="1 2">
    <name type="scientific">Pseudomonas folii</name>
    <dbReference type="NCBI Taxonomy" id="2762593"/>
    <lineage>
        <taxon>Bacteria</taxon>
        <taxon>Pseudomonadati</taxon>
        <taxon>Pseudomonadota</taxon>
        <taxon>Gammaproteobacteria</taxon>
        <taxon>Pseudomonadales</taxon>
        <taxon>Pseudomonadaceae</taxon>
        <taxon>Pseudomonas</taxon>
    </lineage>
</organism>
<dbReference type="CDD" id="cd02513">
    <property type="entry name" value="CMP-NeuAc_Synthase"/>
    <property type="match status" value="1"/>
</dbReference>
<protein>
    <submittedName>
        <fullName evidence="1">Pseudaminic acid cytidylyltransferase</fullName>
        <ecNumber evidence="1">2.7.7.81</ecNumber>
    </submittedName>
</protein>
<dbReference type="SUPFAM" id="SSF53448">
    <property type="entry name" value="Nucleotide-diphospho-sugar transferases"/>
    <property type="match status" value="1"/>
</dbReference>
<dbReference type="Proteomes" id="UP000651852">
    <property type="component" value="Unassembled WGS sequence"/>
</dbReference>
<dbReference type="InterPro" id="IPR050793">
    <property type="entry name" value="CMP-NeuNAc_synthase"/>
</dbReference>
<gene>
    <name evidence="1" type="primary">pseF</name>
    <name evidence="1" type="ORF">H8S59_05600</name>
</gene>
<accession>A0ABR7AWD0</accession>
<keyword evidence="1" id="KW-0808">Transferase</keyword>
<dbReference type="InterPro" id="IPR003329">
    <property type="entry name" value="Cytidylyl_trans"/>
</dbReference>
<keyword evidence="1" id="KW-0548">Nucleotidyltransferase</keyword>
<dbReference type="InterPro" id="IPR020039">
    <property type="entry name" value="PseF"/>
</dbReference>
<evidence type="ECO:0000313" key="2">
    <source>
        <dbReference type="Proteomes" id="UP000651852"/>
    </source>
</evidence>
<dbReference type="EMBL" id="JACONW010000015">
    <property type="protein sequence ID" value="MBC3949238.1"/>
    <property type="molecule type" value="Genomic_DNA"/>
</dbReference>
<sequence length="233" mass="26036">MKLAVIPARGGSKRITRKNIKMFCGKPIIAWSIEAALQSGCFDRVVVSTDDEEIAEVAREYGATTPFMRPDTLSDDYTGTIPVVAHAVQWHLDSGIAATHVCCVYATAPFVRAEDLQAGLNVLEETGSDYAFSVTSYPFPIQRAIRLDEADRVSMFSPEHFNTRSQELEEAFHDAGQFYWGKASAWLQGKIMFSRYSAAVKLARHRVQDIDTLDDWVRAEWMFKAMNAADAAK</sequence>
<dbReference type="Gene3D" id="3.90.550.10">
    <property type="entry name" value="Spore Coat Polysaccharide Biosynthesis Protein SpsA, Chain A"/>
    <property type="match status" value="1"/>
</dbReference>
<dbReference type="Pfam" id="PF02348">
    <property type="entry name" value="CTP_transf_3"/>
    <property type="match status" value="1"/>
</dbReference>
<dbReference type="PANTHER" id="PTHR21485:SF6">
    <property type="entry name" value="N-ACYLNEURAMINATE CYTIDYLYLTRANSFERASE-RELATED"/>
    <property type="match status" value="1"/>
</dbReference>
<name>A0ABR7AWD0_9PSED</name>
<dbReference type="PANTHER" id="PTHR21485">
    <property type="entry name" value="HAD SUPERFAMILY MEMBERS CMAS AND KDSC"/>
    <property type="match status" value="1"/>
</dbReference>
<comment type="caution">
    <text evidence="1">The sequence shown here is derived from an EMBL/GenBank/DDBJ whole genome shotgun (WGS) entry which is preliminary data.</text>
</comment>
<dbReference type="RefSeq" id="WP_095094793.1">
    <property type="nucleotide sequence ID" value="NZ_JACONW010000015.1"/>
</dbReference>
<keyword evidence="2" id="KW-1185">Reference proteome</keyword>
<proteinExistence type="predicted"/>
<dbReference type="InterPro" id="IPR029044">
    <property type="entry name" value="Nucleotide-diphossugar_trans"/>
</dbReference>
<dbReference type="GO" id="GO:0016779">
    <property type="term" value="F:nucleotidyltransferase activity"/>
    <property type="evidence" value="ECO:0007669"/>
    <property type="project" value="UniProtKB-KW"/>
</dbReference>
<dbReference type="NCBIfam" id="TIGR03584">
    <property type="entry name" value="PseF"/>
    <property type="match status" value="1"/>
</dbReference>